<evidence type="ECO:0000256" key="1">
    <source>
        <dbReference type="SAM" id="MobiDB-lite"/>
    </source>
</evidence>
<name>A0AAW2IZT5_9LAMI</name>
<feature type="compositionally biased region" description="Polar residues" evidence="1">
    <location>
        <begin position="282"/>
        <end position="291"/>
    </location>
</feature>
<organism evidence="2">
    <name type="scientific">Sesamum calycinum</name>
    <dbReference type="NCBI Taxonomy" id="2727403"/>
    <lineage>
        <taxon>Eukaryota</taxon>
        <taxon>Viridiplantae</taxon>
        <taxon>Streptophyta</taxon>
        <taxon>Embryophyta</taxon>
        <taxon>Tracheophyta</taxon>
        <taxon>Spermatophyta</taxon>
        <taxon>Magnoliopsida</taxon>
        <taxon>eudicotyledons</taxon>
        <taxon>Gunneridae</taxon>
        <taxon>Pentapetalae</taxon>
        <taxon>asterids</taxon>
        <taxon>lamiids</taxon>
        <taxon>Lamiales</taxon>
        <taxon>Pedaliaceae</taxon>
        <taxon>Sesamum</taxon>
    </lineage>
</organism>
<dbReference type="AlphaFoldDB" id="A0AAW2IZT5"/>
<dbReference type="EMBL" id="JACGWM010001808">
    <property type="protein sequence ID" value="KAL0287642.1"/>
    <property type="molecule type" value="Genomic_DNA"/>
</dbReference>
<sequence length="298" mass="32773">MQRPRLRNEENCKIRSIILTSMTNEQYDRLDVVGLIMLHIKRVYVALNQHIAYAGTEAFFGAKMSECRLDINMGYGNNGSRKTDNVVERPMMGVVTADGTTSSIAESNVEANNFEIKPSIIQIIRSSVQFSGFPDKDPDKRLINFLEICDTFKFNGVRNDIVTLRIFPFSLCDTAKDWLKFLPVGNNSLQMIAAIGNGASIGPSGACDQMGHVSQNCKVGSPFSINEDANFISHDDRGHPIPKSRNIDSKFGNASGQLVNISSGRKEGQLPSDTKNPREQVNAITSKSGNTVGDEPPK</sequence>
<feature type="compositionally biased region" description="Polar residues" evidence="1">
    <location>
        <begin position="252"/>
        <end position="263"/>
    </location>
</feature>
<feature type="region of interest" description="Disordered" evidence="1">
    <location>
        <begin position="233"/>
        <end position="298"/>
    </location>
</feature>
<reference evidence="2" key="2">
    <citation type="journal article" date="2024" name="Plant">
        <title>Genomic evolution and insights into agronomic trait innovations of Sesamum species.</title>
        <authorList>
            <person name="Miao H."/>
            <person name="Wang L."/>
            <person name="Qu L."/>
            <person name="Liu H."/>
            <person name="Sun Y."/>
            <person name="Le M."/>
            <person name="Wang Q."/>
            <person name="Wei S."/>
            <person name="Zheng Y."/>
            <person name="Lin W."/>
            <person name="Duan Y."/>
            <person name="Cao H."/>
            <person name="Xiong S."/>
            <person name="Wang X."/>
            <person name="Wei L."/>
            <person name="Li C."/>
            <person name="Ma Q."/>
            <person name="Ju M."/>
            <person name="Zhao R."/>
            <person name="Li G."/>
            <person name="Mu C."/>
            <person name="Tian Q."/>
            <person name="Mei H."/>
            <person name="Zhang T."/>
            <person name="Gao T."/>
            <person name="Zhang H."/>
        </authorList>
    </citation>
    <scope>NUCLEOTIDE SEQUENCE</scope>
    <source>
        <strain evidence="2">KEN8</strain>
    </source>
</reference>
<proteinExistence type="predicted"/>
<evidence type="ECO:0000313" key="2">
    <source>
        <dbReference type="EMBL" id="KAL0287642.1"/>
    </source>
</evidence>
<gene>
    <name evidence="2" type="ORF">Scaly_2759300</name>
</gene>
<comment type="caution">
    <text evidence="2">The sequence shown here is derived from an EMBL/GenBank/DDBJ whole genome shotgun (WGS) entry which is preliminary data.</text>
</comment>
<accession>A0AAW2IZT5</accession>
<reference evidence="2" key="1">
    <citation type="submission" date="2020-06" db="EMBL/GenBank/DDBJ databases">
        <authorList>
            <person name="Li T."/>
            <person name="Hu X."/>
            <person name="Zhang T."/>
            <person name="Song X."/>
            <person name="Zhang H."/>
            <person name="Dai N."/>
            <person name="Sheng W."/>
            <person name="Hou X."/>
            <person name="Wei L."/>
        </authorList>
    </citation>
    <scope>NUCLEOTIDE SEQUENCE</scope>
    <source>
        <strain evidence="2">KEN8</strain>
        <tissue evidence="2">Leaf</tissue>
    </source>
</reference>
<protein>
    <submittedName>
        <fullName evidence="2">Uncharacterized protein</fullName>
    </submittedName>
</protein>